<evidence type="ECO:0000313" key="1">
    <source>
        <dbReference type="EMBL" id="SEM80774.1"/>
    </source>
</evidence>
<dbReference type="AlphaFoldDB" id="A0A1H8BF66"/>
<reference evidence="1 2" key="1">
    <citation type="submission" date="2016-10" db="EMBL/GenBank/DDBJ databases">
        <authorList>
            <person name="de Groot N.N."/>
        </authorList>
    </citation>
    <scope>NUCLEOTIDE SEQUENCE [LARGE SCALE GENOMIC DNA]</scope>
    <source>
        <strain evidence="1 2">DSM 46701</strain>
    </source>
</reference>
<keyword evidence="2" id="KW-1185">Reference proteome</keyword>
<name>A0A1H8BF66_9BACL</name>
<proteinExistence type="predicted"/>
<accession>A0A1H8BF66</accession>
<evidence type="ECO:0000313" key="2">
    <source>
        <dbReference type="Proteomes" id="UP000199695"/>
    </source>
</evidence>
<dbReference type="RefSeq" id="WP_089965010.1">
    <property type="nucleotide sequence ID" value="NZ_FOCQ01000002.1"/>
</dbReference>
<dbReference type="Proteomes" id="UP000199695">
    <property type="component" value="Unassembled WGS sequence"/>
</dbReference>
<gene>
    <name evidence="1" type="ORF">SAMN05444955_102125</name>
</gene>
<dbReference type="EMBL" id="FOCQ01000002">
    <property type="protein sequence ID" value="SEM80774.1"/>
    <property type="molecule type" value="Genomic_DNA"/>
</dbReference>
<protein>
    <submittedName>
        <fullName evidence="1">Uncharacterized protein</fullName>
    </submittedName>
</protein>
<dbReference type="OrthoDB" id="9984891at2"/>
<organism evidence="1 2">
    <name type="scientific">Lihuaxuella thermophila</name>
    <dbReference type="NCBI Taxonomy" id="1173111"/>
    <lineage>
        <taxon>Bacteria</taxon>
        <taxon>Bacillati</taxon>
        <taxon>Bacillota</taxon>
        <taxon>Bacilli</taxon>
        <taxon>Bacillales</taxon>
        <taxon>Thermoactinomycetaceae</taxon>
        <taxon>Lihuaxuella</taxon>
    </lineage>
</organism>
<sequence length="105" mass="12141">MSVKEDIIERLTTKWIQHYQRIAQETGQPIALSPQGWCDFCGEGVWRWQLHLVEQSDKAIGPAKSFLHPMACETCIHQLQLTRSEDEEALEFEALGQVAKRMMQK</sequence>